<dbReference type="OrthoDB" id="5178124at2"/>
<reference evidence="1 2" key="1">
    <citation type="submission" date="2018-11" db="EMBL/GenBank/DDBJ databases">
        <title>Sequencing the genomes of 1000 actinobacteria strains.</title>
        <authorList>
            <person name="Klenk H.-P."/>
        </authorList>
    </citation>
    <scope>NUCLEOTIDE SEQUENCE [LARGE SCALE GENOMIC DNA]</scope>
    <source>
        <strain evidence="1 2">DSM 44254</strain>
    </source>
</reference>
<dbReference type="Proteomes" id="UP000272400">
    <property type="component" value="Unassembled WGS sequence"/>
</dbReference>
<proteinExistence type="predicted"/>
<name>A0A3N1D6X4_9ACTN</name>
<accession>A0A3N1D6X4</accession>
<protein>
    <recommendedName>
        <fullName evidence="3">Restriction endonuclease</fullName>
    </recommendedName>
</protein>
<sequence length="573" mass="64256">MDLEKVREFERLLDEELSSQKFFRYEPSDSTINLVGSVLLSYTDPNLNPIVGTASRSLSVALPILAKLSEGSPVDRDYGKNFSDALTFMSHYYMIREYLYYTYNAKGSFNWEFGEDFVKISFSDRSILRQFHQGGNAAIVALIDALTDRLAIENEAIALLSGKEELGAEEHVIRGLELAEQEADLRIAAKFEMLGGAKSGVQFDGYRYADFYVVYRFLLAKFIYHRYYARANSVMPVFRFSKQDLVMEISLNTGLDESIVELVVKDMVYSGDSPKGMVPQYFELFSHGSLEEYLIIADSLIEEDGFAQLLRVQSIKSPAHFSRHISGPLGDGLVVRLAESFEKAGFIVRKNVSLSELGADLPDIDLLVISKEATLGYYVFACEVKATLPATWAKDYLRVLRKDSLPKAFLQVGRIIDALDSEAGVRFLAEKVISEDSSPMREGIIAFRSMIITSQNSGMFFDQPSNDVTVIDWKTLTSILGRCDGDVVYILHMLKCIREIFDVDPVGVEFLIGDVKVAYEVAAAIDPIVFPPNEWKSSGLDAEVSREFYEQGGSPFDVLIERGSVSRESETEE</sequence>
<evidence type="ECO:0008006" key="3">
    <source>
        <dbReference type="Google" id="ProtNLM"/>
    </source>
</evidence>
<organism evidence="1 2">
    <name type="scientific">Actinocorallia herbida</name>
    <dbReference type="NCBI Taxonomy" id="58109"/>
    <lineage>
        <taxon>Bacteria</taxon>
        <taxon>Bacillati</taxon>
        <taxon>Actinomycetota</taxon>
        <taxon>Actinomycetes</taxon>
        <taxon>Streptosporangiales</taxon>
        <taxon>Thermomonosporaceae</taxon>
        <taxon>Actinocorallia</taxon>
    </lineage>
</organism>
<keyword evidence="2" id="KW-1185">Reference proteome</keyword>
<dbReference type="EMBL" id="RJKE01000001">
    <property type="protein sequence ID" value="ROO89283.1"/>
    <property type="molecule type" value="Genomic_DNA"/>
</dbReference>
<evidence type="ECO:0000313" key="2">
    <source>
        <dbReference type="Proteomes" id="UP000272400"/>
    </source>
</evidence>
<comment type="caution">
    <text evidence="1">The sequence shown here is derived from an EMBL/GenBank/DDBJ whole genome shotgun (WGS) entry which is preliminary data.</text>
</comment>
<dbReference type="RefSeq" id="WP_148086182.1">
    <property type="nucleotide sequence ID" value="NZ_RJKE01000001.1"/>
</dbReference>
<gene>
    <name evidence="1" type="ORF">EDD29_6971</name>
</gene>
<evidence type="ECO:0000313" key="1">
    <source>
        <dbReference type="EMBL" id="ROO89283.1"/>
    </source>
</evidence>
<dbReference type="AlphaFoldDB" id="A0A3N1D6X4"/>